<proteinExistence type="predicted"/>
<accession>A0ABY9E9B1</accession>
<gene>
    <name evidence="1" type="ORF">M8T91_17200</name>
</gene>
<dbReference type="SUPFAM" id="SSF49464">
    <property type="entry name" value="Carboxypeptidase regulatory domain-like"/>
    <property type="match status" value="1"/>
</dbReference>
<reference evidence="1 2" key="1">
    <citation type="submission" date="2022-05" db="EMBL/GenBank/DDBJ databases">
        <title>Microbulbifer sp. nov., isolated from sponge.</title>
        <authorList>
            <person name="Gao L."/>
        </authorList>
    </citation>
    <scope>NUCLEOTIDE SEQUENCE [LARGE SCALE GENOMIC DNA]</scope>
    <source>
        <strain evidence="1 2">MI-G</strain>
    </source>
</reference>
<dbReference type="PROSITE" id="PS51257">
    <property type="entry name" value="PROKAR_LIPOPROTEIN"/>
    <property type="match status" value="1"/>
</dbReference>
<dbReference type="RefSeq" id="WP_301415455.1">
    <property type="nucleotide sequence ID" value="NZ_CP098023.1"/>
</dbReference>
<organism evidence="1 2">
    <name type="scientific">Microbulbifer spongiae</name>
    <dbReference type="NCBI Taxonomy" id="2944933"/>
    <lineage>
        <taxon>Bacteria</taxon>
        <taxon>Pseudomonadati</taxon>
        <taxon>Pseudomonadota</taxon>
        <taxon>Gammaproteobacteria</taxon>
        <taxon>Cellvibrionales</taxon>
        <taxon>Microbulbiferaceae</taxon>
        <taxon>Microbulbifer</taxon>
    </lineage>
</organism>
<dbReference type="Proteomes" id="UP001321520">
    <property type="component" value="Chromosome"/>
</dbReference>
<evidence type="ECO:0000313" key="2">
    <source>
        <dbReference type="Proteomes" id="UP001321520"/>
    </source>
</evidence>
<dbReference type="EMBL" id="CP098023">
    <property type="protein sequence ID" value="WKD49603.1"/>
    <property type="molecule type" value="Genomic_DNA"/>
</dbReference>
<dbReference type="InterPro" id="IPR008969">
    <property type="entry name" value="CarboxyPept-like_regulatory"/>
</dbReference>
<protein>
    <submittedName>
        <fullName evidence="1">Carboxypeptidase-like regulatory domain-containing protein</fullName>
    </submittedName>
</protein>
<evidence type="ECO:0000313" key="1">
    <source>
        <dbReference type="EMBL" id="WKD49603.1"/>
    </source>
</evidence>
<keyword evidence="2" id="KW-1185">Reference proteome</keyword>
<sequence>MKHIALIATFLFLYGCAFPYPHNNWKTPKFTGVVLSAKTGEPVAGAKVFYESKPELYAITDQNGYYELMPQKEFELFAVILPTAHPIPTMFNLVAVSEAGSAIVETGSCIGDPGFECNGRIREVNFSVQ</sequence>
<name>A0ABY9E9B1_9GAMM</name>